<dbReference type="AlphaFoldDB" id="A0A7W8M9D1"/>
<dbReference type="InterPro" id="IPR023606">
    <property type="entry name" value="CoA-Trfase_III_dom_1_sf"/>
</dbReference>
<dbReference type="GO" id="GO:0016740">
    <property type="term" value="F:transferase activity"/>
    <property type="evidence" value="ECO:0007669"/>
    <property type="project" value="UniProtKB-KW"/>
</dbReference>
<gene>
    <name evidence="1" type="ORF">HNQ70_001963</name>
</gene>
<dbReference type="Pfam" id="PF02515">
    <property type="entry name" value="CoA_transf_3"/>
    <property type="match status" value="1"/>
</dbReference>
<protein>
    <submittedName>
        <fullName evidence="1">Crotonobetainyl-CoA:carnitine CoA-transferase CaiB-like acyl-CoA transferase</fullName>
    </submittedName>
</protein>
<dbReference type="InterPro" id="IPR003673">
    <property type="entry name" value="CoA-Trfase_fam_III"/>
</dbReference>
<dbReference type="Gene3D" id="3.40.50.10540">
    <property type="entry name" value="Crotonobetainyl-coa:carnitine coa-transferase, domain 1"/>
    <property type="match status" value="1"/>
</dbReference>
<accession>A0A7W8M9D1</accession>
<dbReference type="EMBL" id="JACHGB010000004">
    <property type="protein sequence ID" value="MBB5271949.1"/>
    <property type="molecule type" value="Genomic_DNA"/>
</dbReference>
<dbReference type="Gene3D" id="3.30.1540.10">
    <property type="entry name" value="formyl-coa transferase, domain 3"/>
    <property type="match status" value="1"/>
</dbReference>
<dbReference type="PANTHER" id="PTHR48228">
    <property type="entry name" value="SUCCINYL-COA--D-CITRAMALATE COA-TRANSFERASE"/>
    <property type="match status" value="1"/>
</dbReference>
<keyword evidence="2" id="KW-1185">Reference proteome</keyword>
<evidence type="ECO:0000313" key="1">
    <source>
        <dbReference type="EMBL" id="MBB5271949.1"/>
    </source>
</evidence>
<reference evidence="1 2" key="1">
    <citation type="submission" date="2020-08" db="EMBL/GenBank/DDBJ databases">
        <title>Genomic Encyclopedia of Type Strains, Phase IV (KMG-IV): sequencing the most valuable type-strain genomes for metagenomic binning, comparative biology and taxonomic classification.</title>
        <authorList>
            <person name="Goeker M."/>
        </authorList>
    </citation>
    <scope>NUCLEOTIDE SEQUENCE [LARGE SCALE GENOMIC DNA]</scope>
    <source>
        <strain evidence="1 2">DSM 29781</strain>
    </source>
</reference>
<sequence>MDEGQRPFDGLKVIDCASFIAAPAAATIFADFGADVIKVEPPEGDPYRELFRPAGFGPDDRNYGWELDSRNKRSLAVDLKRPEGLAVLHRLVAGADVFLTNLPLAVRRRLGIDDVTVCALNPRLVYGSFTAYGEAGDEADKTGFDSTAYWARSGLMDLVKPDHAAPPARSAAGMGDHPSAMTLFAAITAALYRRERTGLGGVVRSSLLANGLWANACLVQARLFGAPVPPRAPREQCPNAMTNTYRCGDGKWLNLVSINEVRQFGPLLELLGCTEAADDPRFATPESRRANSVALVALLDARFALRPRAEWSPLLDAAGVTFSEISTLDDIPNDPQLRAAGALVPFAEGPGLTVSSPFTMDGAQKVGPMLAPALGAHTAAVLREAGYDEAGIQALRERGVVSG</sequence>
<dbReference type="PANTHER" id="PTHR48228:SF2">
    <property type="entry name" value="E-CINNAMOYL-COA:R-PHENYLLACTATE COA TRANSFERASE LARGE SUBUNIT"/>
    <property type="match status" value="1"/>
</dbReference>
<dbReference type="InterPro" id="IPR044855">
    <property type="entry name" value="CoA-Trfase_III_dom3_sf"/>
</dbReference>
<keyword evidence="1" id="KW-0808">Transferase</keyword>
<evidence type="ECO:0000313" key="2">
    <source>
        <dbReference type="Proteomes" id="UP000532440"/>
    </source>
</evidence>
<name>A0A7W8M9D1_9BURK</name>
<proteinExistence type="predicted"/>
<comment type="caution">
    <text evidence="1">The sequence shown here is derived from an EMBL/GenBank/DDBJ whole genome shotgun (WGS) entry which is preliminary data.</text>
</comment>
<dbReference type="RefSeq" id="WP_183966892.1">
    <property type="nucleotide sequence ID" value="NZ_BAABEW010000023.1"/>
</dbReference>
<dbReference type="SUPFAM" id="SSF89796">
    <property type="entry name" value="CoA-transferase family III (CaiB/BaiF)"/>
    <property type="match status" value="1"/>
</dbReference>
<dbReference type="InterPro" id="IPR050509">
    <property type="entry name" value="CoA-transferase_III"/>
</dbReference>
<organism evidence="1 2">
    <name type="scientific">Quisquiliibacterium transsilvanicum</name>
    <dbReference type="NCBI Taxonomy" id="1549638"/>
    <lineage>
        <taxon>Bacteria</taxon>
        <taxon>Pseudomonadati</taxon>
        <taxon>Pseudomonadota</taxon>
        <taxon>Betaproteobacteria</taxon>
        <taxon>Burkholderiales</taxon>
        <taxon>Burkholderiaceae</taxon>
        <taxon>Quisquiliibacterium</taxon>
    </lineage>
</organism>
<dbReference type="Proteomes" id="UP000532440">
    <property type="component" value="Unassembled WGS sequence"/>
</dbReference>